<comment type="cofactor">
    <cofactor evidence="1">
        <name>Fe(3+)</name>
        <dbReference type="ChEBI" id="CHEBI:29034"/>
    </cofactor>
</comment>
<dbReference type="GO" id="GO:0005506">
    <property type="term" value="F:iron ion binding"/>
    <property type="evidence" value="ECO:0007669"/>
    <property type="project" value="InterPro"/>
</dbReference>
<keyword evidence="2" id="KW-0813">Transport</keyword>
<dbReference type="EMBL" id="CP033169">
    <property type="protein sequence ID" value="AYO29565.1"/>
    <property type="molecule type" value="Genomic_DNA"/>
</dbReference>
<dbReference type="InterPro" id="IPR048574">
    <property type="entry name" value="RUBY_RBDX"/>
</dbReference>
<dbReference type="SUPFAM" id="SSF47240">
    <property type="entry name" value="Ferritin-like"/>
    <property type="match status" value="1"/>
</dbReference>
<evidence type="ECO:0000256" key="2">
    <source>
        <dbReference type="ARBA" id="ARBA00022448"/>
    </source>
</evidence>
<protein>
    <submittedName>
        <fullName evidence="6">Rubrerythrin family protein</fullName>
    </submittedName>
</protein>
<reference evidence="6 7" key="1">
    <citation type="submission" date="2018-10" db="EMBL/GenBank/DDBJ databases">
        <authorList>
            <person name="Zhang X."/>
        </authorList>
    </citation>
    <scope>NUCLEOTIDE SEQUENCE [LARGE SCALE GENOMIC DNA]</scope>
    <source>
        <strain evidence="6 7">SK-G1</strain>
    </source>
</reference>
<dbReference type="InterPro" id="IPR052753">
    <property type="entry name" value="Rbr2/Nigerythrin"/>
</dbReference>
<dbReference type="InterPro" id="IPR009078">
    <property type="entry name" value="Ferritin-like_SF"/>
</dbReference>
<keyword evidence="3" id="KW-0249">Electron transport</keyword>
<dbReference type="SUPFAM" id="SSF57802">
    <property type="entry name" value="Rubredoxin-like"/>
    <property type="match status" value="1"/>
</dbReference>
<dbReference type="Gene3D" id="2.20.28.10">
    <property type="match status" value="1"/>
</dbReference>
<evidence type="ECO:0000313" key="6">
    <source>
        <dbReference type="EMBL" id="AYO29565.1"/>
    </source>
</evidence>
<dbReference type="PANTHER" id="PTHR33746:SF4">
    <property type="entry name" value="RUBRERYTHRIN"/>
    <property type="match status" value="1"/>
</dbReference>
<dbReference type="PROSITE" id="PS50905">
    <property type="entry name" value="FERRITIN_LIKE"/>
    <property type="match status" value="1"/>
</dbReference>
<dbReference type="Gene3D" id="1.20.1260.10">
    <property type="match status" value="1"/>
</dbReference>
<proteinExistence type="predicted"/>
<accession>A0A3G2R2N7</accession>
<evidence type="ECO:0000313" key="7">
    <source>
        <dbReference type="Proteomes" id="UP000280960"/>
    </source>
</evidence>
<dbReference type="Proteomes" id="UP000280960">
    <property type="component" value="Chromosome"/>
</dbReference>
<dbReference type="PROSITE" id="PS50903">
    <property type="entry name" value="RUBREDOXIN_LIKE"/>
    <property type="match status" value="1"/>
</dbReference>
<dbReference type="InterPro" id="IPR012347">
    <property type="entry name" value="Ferritin-like"/>
</dbReference>
<dbReference type="AlphaFoldDB" id="A0A3G2R2N7"/>
<name>A0A3G2R2N7_9FIRM</name>
<evidence type="ECO:0000256" key="3">
    <source>
        <dbReference type="ARBA" id="ARBA00022982"/>
    </source>
</evidence>
<dbReference type="PANTHER" id="PTHR33746">
    <property type="entry name" value="RUBRERYTHRIN"/>
    <property type="match status" value="1"/>
</dbReference>
<feature type="domain" description="Ferritin-like diiron" evidence="5">
    <location>
        <begin position="1"/>
        <end position="129"/>
    </location>
</feature>
<dbReference type="CDD" id="cd00729">
    <property type="entry name" value="rubredoxin_SM"/>
    <property type="match status" value="1"/>
</dbReference>
<dbReference type="Pfam" id="PF21349">
    <property type="entry name" value="RUBY_RBDX"/>
    <property type="match status" value="1"/>
</dbReference>
<dbReference type="InterPro" id="IPR024934">
    <property type="entry name" value="Rubredoxin-like_dom"/>
</dbReference>
<keyword evidence="7" id="KW-1185">Reference proteome</keyword>
<organism evidence="6 7">
    <name type="scientific">Biomaibacter acetigenes</name>
    <dbReference type="NCBI Taxonomy" id="2316383"/>
    <lineage>
        <taxon>Bacteria</taxon>
        <taxon>Bacillati</taxon>
        <taxon>Bacillota</taxon>
        <taxon>Clostridia</taxon>
        <taxon>Thermosediminibacterales</taxon>
        <taxon>Tepidanaerobacteraceae</taxon>
        <taxon>Biomaibacter</taxon>
    </lineage>
</organism>
<dbReference type="Pfam" id="PF02915">
    <property type="entry name" value="Rubrerythrin"/>
    <property type="match status" value="1"/>
</dbReference>
<dbReference type="CDD" id="cd01041">
    <property type="entry name" value="Rubrerythrin"/>
    <property type="match status" value="1"/>
</dbReference>
<evidence type="ECO:0000259" key="5">
    <source>
        <dbReference type="PROSITE" id="PS50905"/>
    </source>
</evidence>
<feature type="domain" description="Rubredoxin-like" evidence="4">
    <location>
        <begin position="134"/>
        <end position="167"/>
    </location>
</feature>
<dbReference type="InterPro" id="IPR003251">
    <property type="entry name" value="Rr_diiron-bd_dom"/>
</dbReference>
<dbReference type="KEGG" id="bacg:D2962_02130"/>
<dbReference type="InterPro" id="IPR009040">
    <property type="entry name" value="Ferritin-like_diiron"/>
</dbReference>
<evidence type="ECO:0000259" key="4">
    <source>
        <dbReference type="PROSITE" id="PS50903"/>
    </source>
</evidence>
<dbReference type="GO" id="GO:0016491">
    <property type="term" value="F:oxidoreductase activity"/>
    <property type="evidence" value="ECO:0007669"/>
    <property type="project" value="InterPro"/>
</dbReference>
<sequence>MKIMTRDNLKAAFAGESQAHMRYLIFADNAEKEGKPNIARLFRAIAYAEQVHATNHFKALQELNGTPDNLQVAINGETFEVDEMYPAYDAVAKLQDEKAAEKSFHYAIEAEKIHAVLYDDARKMAQMDKDIDDGKVYVCPICGYTVKSNAPDKCPVCGVSKDKFVSF</sequence>
<evidence type="ECO:0000256" key="1">
    <source>
        <dbReference type="ARBA" id="ARBA00001965"/>
    </source>
</evidence>
<gene>
    <name evidence="6" type="ORF">D2962_02130</name>
</gene>
<dbReference type="RefSeq" id="WP_122013970.1">
    <property type="nucleotide sequence ID" value="NZ_CP033169.1"/>
</dbReference>